<keyword evidence="1" id="KW-0472">Membrane</keyword>
<proteinExistence type="predicted"/>
<dbReference type="GO" id="GO:0016747">
    <property type="term" value="F:acyltransferase activity, transferring groups other than amino-acyl groups"/>
    <property type="evidence" value="ECO:0007669"/>
    <property type="project" value="InterPro"/>
</dbReference>
<feature type="transmembrane region" description="Helical" evidence="1">
    <location>
        <begin position="229"/>
        <end position="245"/>
    </location>
</feature>
<evidence type="ECO:0000313" key="4">
    <source>
        <dbReference type="Proteomes" id="UP000321749"/>
    </source>
</evidence>
<name>A0AA87RCX7_9MICO</name>
<evidence type="ECO:0000259" key="2">
    <source>
        <dbReference type="Pfam" id="PF01757"/>
    </source>
</evidence>
<dbReference type="InterPro" id="IPR050623">
    <property type="entry name" value="Glucan_succinyl_AcylTrfase"/>
</dbReference>
<evidence type="ECO:0000256" key="1">
    <source>
        <dbReference type="SAM" id="Phobius"/>
    </source>
</evidence>
<evidence type="ECO:0000313" key="3">
    <source>
        <dbReference type="EMBL" id="GEK80689.1"/>
    </source>
</evidence>
<keyword evidence="4" id="KW-1185">Reference proteome</keyword>
<dbReference type="EMBL" id="BJUU01000012">
    <property type="protein sequence ID" value="GEK80689.1"/>
    <property type="molecule type" value="Genomic_DNA"/>
</dbReference>
<dbReference type="Proteomes" id="UP000321749">
    <property type="component" value="Unassembled WGS sequence"/>
</dbReference>
<feature type="transmembrane region" description="Helical" evidence="1">
    <location>
        <begin position="99"/>
        <end position="124"/>
    </location>
</feature>
<dbReference type="PANTHER" id="PTHR36927">
    <property type="entry name" value="BLR4337 PROTEIN"/>
    <property type="match status" value="1"/>
</dbReference>
<feature type="transmembrane region" description="Helical" evidence="1">
    <location>
        <begin position="186"/>
        <end position="209"/>
    </location>
</feature>
<reference evidence="3 4" key="1">
    <citation type="submission" date="2019-07" db="EMBL/GenBank/DDBJ databases">
        <title>Whole genome shotgun sequence of Agrococcus baldri NBRC 103055.</title>
        <authorList>
            <person name="Hosoyama A."/>
            <person name="Uohara A."/>
            <person name="Ohji S."/>
            <person name="Ichikawa N."/>
        </authorList>
    </citation>
    <scope>NUCLEOTIDE SEQUENCE [LARGE SCALE GENOMIC DNA]</scope>
    <source>
        <strain evidence="3 4">NBRC 103055</strain>
    </source>
</reference>
<dbReference type="Pfam" id="PF01757">
    <property type="entry name" value="Acyl_transf_3"/>
    <property type="match status" value="1"/>
</dbReference>
<feature type="transmembrane region" description="Helical" evidence="1">
    <location>
        <begin position="21"/>
        <end position="39"/>
    </location>
</feature>
<sequence length="398" mass="42576">MTSTASLTTGAGTRIHGLDSLRAVALGLGIVLHSLMPFHPGAGAWMFSDGQSSPVAQELVNGIHLFRMVLFMALAGYFGRMVLHRRGAGSYLRDRLLRIGLPAVAFWPFAVASTGVVIGIAAALQGWEPPALAPQGEAIDPLLLLSPGHLWFLLVLLQCVVLTLLARAVLLRALGRERGRRIAERIGAALASPAGVLLAAVPYTAGLLLQESIAGGLREPVTVLPTPSSLTAYLGAFLVGWFLHARPGSLQALARQWPWLLGAAAVLLVAASLLQGGSLPPLLHAPVLAVAGWATAYALLAVSVRFLHRESPAMRYLADASYWSYLMHLPIVLALGLALAGLDWPIAVKLLVTWAGTAVLLLVPYDLFVRSTWIGRWLNGRRRPRALRLGRRRVDPLA</sequence>
<feature type="transmembrane region" description="Helical" evidence="1">
    <location>
        <begin position="150"/>
        <end position="174"/>
    </location>
</feature>
<feature type="transmembrane region" description="Helical" evidence="1">
    <location>
        <begin position="320"/>
        <end position="340"/>
    </location>
</feature>
<protein>
    <recommendedName>
        <fullName evidence="2">Acyltransferase 3 domain-containing protein</fullName>
    </recommendedName>
</protein>
<feature type="transmembrane region" description="Helical" evidence="1">
    <location>
        <begin position="287"/>
        <end position="308"/>
    </location>
</feature>
<feature type="domain" description="Acyltransferase 3" evidence="2">
    <location>
        <begin position="15"/>
        <end position="363"/>
    </location>
</feature>
<dbReference type="AlphaFoldDB" id="A0AA87RCX7"/>
<keyword evidence="1" id="KW-0812">Transmembrane</keyword>
<keyword evidence="1" id="KW-1133">Transmembrane helix</keyword>
<dbReference type="InterPro" id="IPR002656">
    <property type="entry name" value="Acyl_transf_3_dom"/>
</dbReference>
<accession>A0AA87RCX7</accession>
<dbReference type="RefSeq" id="WP_146795187.1">
    <property type="nucleotide sequence ID" value="NZ_BJUU01000012.1"/>
</dbReference>
<comment type="caution">
    <text evidence="3">The sequence shown here is derived from an EMBL/GenBank/DDBJ whole genome shotgun (WGS) entry which is preliminary data.</text>
</comment>
<organism evidence="3 4">
    <name type="scientific">Agrococcus baldri</name>
    <dbReference type="NCBI Taxonomy" id="153730"/>
    <lineage>
        <taxon>Bacteria</taxon>
        <taxon>Bacillati</taxon>
        <taxon>Actinomycetota</taxon>
        <taxon>Actinomycetes</taxon>
        <taxon>Micrococcales</taxon>
        <taxon>Microbacteriaceae</taxon>
        <taxon>Agrococcus</taxon>
    </lineage>
</organism>
<dbReference type="PANTHER" id="PTHR36927:SF1">
    <property type="entry name" value="MDO-LIKE PROTEIN"/>
    <property type="match status" value="1"/>
</dbReference>
<feature type="transmembrane region" description="Helical" evidence="1">
    <location>
        <begin position="346"/>
        <end position="368"/>
    </location>
</feature>
<feature type="transmembrane region" description="Helical" evidence="1">
    <location>
        <begin position="257"/>
        <end position="275"/>
    </location>
</feature>
<gene>
    <name evidence="3" type="ORF">ABA31_20400</name>
</gene>
<feature type="transmembrane region" description="Helical" evidence="1">
    <location>
        <begin position="59"/>
        <end position="78"/>
    </location>
</feature>